<dbReference type="Proteomes" id="UP000253529">
    <property type="component" value="Unassembled WGS sequence"/>
</dbReference>
<dbReference type="SMART" id="SM01058">
    <property type="entry name" value="CarD_TRCF"/>
    <property type="match status" value="1"/>
</dbReference>
<comment type="subcellular location">
    <subcellularLocation>
        <location evidence="9">Cytoplasm</location>
    </subcellularLocation>
</comment>
<dbReference type="Pfam" id="PF03461">
    <property type="entry name" value="TRCF"/>
    <property type="match status" value="1"/>
</dbReference>
<dbReference type="Gene3D" id="3.40.50.11180">
    <property type="match status" value="1"/>
</dbReference>
<dbReference type="GO" id="GO:0005524">
    <property type="term" value="F:ATP binding"/>
    <property type="evidence" value="ECO:0007669"/>
    <property type="project" value="UniProtKB-UniRule"/>
</dbReference>
<dbReference type="SMART" id="SM00982">
    <property type="entry name" value="TRCF"/>
    <property type="match status" value="1"/>
</dbReference>
<feature type="domain" description="Helicase ATP-binding" evidence="10">
    <location>
        <begin position="643"/>
        <end position="804"/>
    </location>
</feature>
<accession>A0A366F3B4</accession>
<dbReference type="Gene3D" id="3.90.1150.50">
    <property type="entry name" value="Transcription-repair-coupling factor, D7 domain"/>
    <property type="match status" value="1"/>
</dbReference>
<dbReference type="GO" id="GO:0000716">
    <property type="term" value="P:transcription-coupled nucleotide-excision repair, DNA damage recognition"/>
    <property type="evidence" value="ECO:0007669"/>
    <property type="project" value="UniProtKB-UniRule"/>
</dbReference>
<dbReference type="Gene3D" id="2.40.10.170">
    <property type="match status" value="1"/>
</dbReference>
<dbReference type="PROSITE" id="PS51194">
    <property type="entry name" value="HELICASE_CTER"/>
    <property type="match status" value="1"/>
</dbReference>
<evidence type="ECO:0000256" key="3">
    <source>
        <dbReference type="ARBA" id="ARBA00022763"/>
    </source>
</evidence>
<dbReference type="GO" id="GO:0016787">
    <property type="term" value="F:hydrolase activity"/>
    <property type="evidence" value="ECO:0007669"/>
    <property type="project" value="UniProtKB-KW"/>
</dbReference>
<dbReference type="InterPro" id="IPR011545">
    <property type="entry name" value="DEAD/DEAH_box_helicase_dom"/>
</dbReference>
<dbReference type="EMBL" id="QNRK01000023">
    <property type="protein sequence ID" value="RBP09118.1"/>
    <property type="molecule type" value="Genomic_DNA"/>
</dbReference>
<dbReference type="InterPro" id="IPR003711">
    <property type="entry name" value="CarD-like/TRCF_RID"/>
</dbReference>
<evidence type="ECO:0000256" key="8">
    <source>
        <dbReference type="ARBA" id="ARBA00023204"/>
    </source>
</evidence>
<dbReference type="OrthoDB" id="9804325at2"/>
<name>A0A366F3B4_9HYPH</name>
<dbReference type="GO" id="GO:0003678">
    <property type="term" value="F:DNA helicase activity"/>
    <property type="evidence" value="ECO:0007669"/>
    <property type="project" value="TreeGrafter"/>
</dbReference>
<reference evidence="12 13" key="1">
    <citation type="submission" date="2018-06" db="EMBL/GenBank/DDBJ databases">
        <title>Genomic Encyclopedia of Type Strains, Phase IV (KMG-IV): sequencing the most valuable type-strain genomes for metagenomic binning, comparative biology and taxonomic classification.</title>
        <authorList>
            <person name="Goeker M."/>
        </authorList>
    </citation>
    <scope>NUCLEOTIDE SEQUENCE [LARGE SCALE GENOMIC DNA]</scope>
    <source>
        <strain evidence="12 13">DSM 24875</strain>
    </source>
</reference>
<evidence type="ECO:0000256" key="2">
    <source>
        <dbReference type="ARBA" id="ARBA00022741"/>
    </source>
</evidence>
<dbReference type="PANTHER" id="PTHR47964">
    <property type="entry name" value="ATP-DEPENDENT DNA HELICASE HOMOLOG RECG, CHLOROPLASTIC"/>
    <property type="match status" value="1"/>
</dbReference>
<dbReference type="SUPFAM" id="SSF143517">
    <property type="entry name" value="TRCF domain-like"/>
    <property type="match status" value="1"/>
</dbReference>
<comment type="caution">
    <text evidence="12">The sequence shown here is derived from an EMBL/GenBank/DDBJ whole genome shotgun (WGS) entry which is preliminary data.</text>
</comment>
<dbReference type="InterPro" id="IPR001650">
    <property type="entry name" value="Helicase_C-like"/>
</dbReference>
<protein>
    <recommendedName>
        <fullName evidence="9">Transcription-repair-coupling factor</fullName>
        <shortName evidence="9">TRCF</shortName>
        <ecNumber evidence="9">3.6.4.-</ecNumber>
    </recommendedName>
</protein>
<dbReference type="InterPro" id="IPR048635">
    <property type="entry name" value="MFD_D3"/>
</dbReference>
<keyword evidence="1 9" id="KW-0963">Cytoplasm</keyword>
<dbReference type="SUPFAM" id="SSF52540">
    <property type="entry name" value="P-loop containing nucleoside triphosphate hydrolases"/>
    <property type="match status" value="4"/>
</dbReference>
<evidence type="ECO:0000256" key="1">
    <source>
        <dbReference type="ARBA" id="ARBA00022490"/>
    </source>
</evidence>
<sequence length="1176" mass="127838">MSDVRERTGPVDLAFAARRLEGGGAVTLCRAPEGYDAFVVAELARALAEAGEKRAAALVFVARDSLRAQAFIDALAFAAPGIEALYLPSWDCQPYDRVSPNAAVAAERMTVLARLARTRGAVERPRVLVMSVNALTQRVPPLKYVASAAFSAAPGNSVRMEELALWLETNGYARASTVRDVGDTAIRGGILDLYPPGAPHPIRLDFFGDTLETIRAFDPETQRSVGQLRSLDLVPMSEARLTTETIKRFRQLYAQEFGAPAPNDDLYAAVSEGRRAIGLEHWLPLLYDHLDTVFDYVGDAPFVLDARAEDAAAQRVAQIADAYAARRAAYQADPGKADYKPLPAAKLYLAGDEWKERLAAGPLARLTPFEHPPGGAIVDCGGRIGRNFAPERQTEGANVFDAAAAHIKDLRKDGRTVIVAGWSDGSRERLSHVLAEHGLKSLELVSSYHQATTARAGALPLAVIALEQGFEAPGLAIVGEQDILGDRLVRRVKRKRRAQDVLAEAAALTAGDLVVHIDHGVGRFVGLKTIEAAGAPHDCLEIHYAGGDRLFLPVENLELLSRFGSETGELDKLGGAGWQSRKARLKKRVREMAGELIRVAAQRMTRPAPRLVVPDGLYDEFCARFPYDETQDQDSAIEATLADLAAGRPMDRLVCGDVGFGKTEVALRAAFAAAINSKQTAIVVPTTLLARQHARIFKERFAGLPVRIGQLSRMVGAAEQREVKKGLAEGKVDIVVGTHAVLGKTVAFKDLGLVVVDEEQHFGVGHKERLKELRAEVHMLTLSATPIPRTLQLAMTGVRDLSIIATPPVDRLAVRTFVSPFDALIVREALLRERYRGGQSFYVCPRIEDLDEAAAFLRQNVPEAKFVLAHGQMAATELEEKIGAFYDGKYDILLSTAIVESGLDIPRANTMIVHRADMFGLGQLYQLRGRVGRSKIRAYALFTTPARATITPQAEKRLTVLQSLDTLGAGFQLASHDLDLRGAGNLLGEEQSGHIKEVGYELYQQMVREAVERIKAGEEAAPEDLWSPTIQLGAPVTIPESYIPDLATRLSLYRRLSALEDEAEIDAMAAEIVDRFGPTPPEVGLLMKLVLIKALCRQSNVEKLDAGPRGATLAFRGNAFANPTGLVKWVTAQGSLAKVRPDMKIVVVDDFEKLADRLAGTLKIMREIAKIAGKKG</sequence>
<comment type="function">
    <text evidence="9">Couples transcription and DNA repair by recognizing RNA polymerase (RNAP) stalled at DNA lesions. Mediates ATP-dependent release of RNAP and its truncated transcript from the DNA, and recruitment of nucleotide excision repair machinery to the damaged site.</text>
</comment>
<dbReference type="SMART" id="SM00490">
    <property type="entry name" value="HELICc"/>
    <property type="match status" value="1"/>
</dbReference>
<dbReference type="InterPro" id="IPR041471">
    <property type="entry name" value="UvrB_inter"/>
</dbReference>
<keyword evidence="5" id="KW-0347">Helicase</keyword>
<dbReference type="SMART" id="SM00487">
    <property type="entry name" value="DEXDc"/>
    <property type="match status" value="1"/>
</dbReference>
<dbReference type="Pfam" id="PF00271">
    <property type="entry name" value="Helicase_C"/>
    <property type="match status" value="1"/>
</dbReference>
<keyword evidence="7 9" id="KW-0238">DNA-binding</keyword>
<dbReference type="InterPro" id="IPR004576">
    <property type="entry name" value="Mfd"/>
</dbReference>
<dbReference type="Pfam" id="PF17757">
    <property type="entry name" value="UvrB_inter"/>
    <property type="match status" value="1"/>
</dbReference>
<dbReference type="PROSITE" id="PS51192">
    <property type="entry name" value="HELICASE_ATP_BIND_1"/>
    <property type="match status" value="1"/>
</dbReference>
<comment type="similarity">
    <text evidence="9">In the C-terminal section; belongs to the helicase family. RecG subfamily.</text>
</comment>
<dbReference type="Pfam" id="PF21132">
    <property type="entry name" value="MFD_D3"/>
    <property type="match status" value="1"/>
</dbReference>
<dbReference type="AlphaFoldDB" id="A0A366F3B4"/>
<dbReference type="InterPro" id="IPR014001">
    <property type="entry name" value="Helicase_ATP-bd"/>
</dbReference>
<dbReference type="GO" id="GO:0003684">
    <property type="term" value="F:damaged DNA binding"/>
    <property type="evidence" value="ECO:0007669"/>
    <property type="project" value="InterPro"/>
</dbReference>
<dbReference type="Pfam" id="PF02559">
    <property type="entry name" value="CarD_TRCF_RID"/>
    <property type="match status" value="1"/>
</dbReference>
<dbReference type="InterPro" id="IPR047112">
    <property type="entry name" value="RecG/Mfd"/>
</dbReference>
<dbReference type="InterPro" id="IPR036101">
    <property type="entry name" value="CarD-like/TRCF_RID_sf"/>
</dbReference>
<evidence type="ECO:0000259" key="10">
    <source>
        <dbReference type="PROSITE" id="PS51192"/>
    </source>
</evidence>
<dbReference type="Gene3D" id="3.40.50.300">
    <property type="entry name" value="P-loop containing nucleotide triphosphate hydrolases"/>
    <property type="match status" value="2"/>
</dbReference>
<dbReference type="InterPro" id="IPR037235">
    <property type="entry name" value="TRCF-like_C_D7"/>
</dbReference>
<evidence type="ECO:0000256" key="5">
    <source>
        <dbReference type="ARBA" id="ARBA00022806"/>
    </source>
</evidence>
<evidence type="ECO:0000256" key="9">
    <source>
        <dbReference type="HAMAP-Rule" id="MF_00969"/>
    </source>
</evidence>
<evidence type="ECO:0000259" key="11">
    <source>
        <dbReference type="PROSITE" id="PS51194"/>
    </source>
</evidence>
<dbReference type="GO" id="GO:0006355">
    <property type="term" value="P:regulation of DNA-templated transcription"/>
    <property type="evidence" value="ECO:0007669"/>
    <property type="project" value="UniProtKB-UniRule"/>
</dbReference>
<evidence type="ECO:0000256" key="4">
    <source>
        <dbReference type="ARBA" id="ARBA00022801"/>
    </source>
</evidence>
<feature type="domain" description="Helicase C-terminal" evidence="11">
    <location>
        <begin position="825"/>
        <end position="979"/>
    </location>
</feature>
<dbReference type="HAMAP" id="MF_00969">
    <property type="entry name" value="TRCF"/>
    <property type="match status" value="1"/>
</dbReference>
<dbReference type="NCBIfam" id="TIGR00580">
    <property type="entry name" value="mfd"/>
    <property type="match status" value="1"/>
</dbReference>
<keyword evidence="4 9" id="KW-0378">Hydrolase</keyword>
<evidence type="ECO:0000256" key="6">
    <source>
        <dbReference type="ARBA" id="ARBA00022840"/>
    </source>
</evidence>
<dbReference type="CDD" id="cd17991">
    <property type="entry name" value="DEXHc_TRCF"/>
    <property type="match status" value="1"/>
</dbReference>
<comment type="similarity">
    <text evidence="9">In the N-terminal section; belongs to the UvrB family.</text>
</comment>
<dbReference type="RefSeq" id="WP_113890973.1">
    <property type="nucleotide sequence ID" value="NZ_QNRK01000023.1"/>
</dbReference>
<dbReference type="PANTHER" id="PTHR47964:SF1">
    <property type="entry name" value="ATP-DEPENDENT DNA HELICASE HOMOLOG RECG, CHLOROPLASTIC"/>
    <property type="match status" value="1"/>
</dbReference>
<keyword evidence="6 9" id="KW-0067">ATP-binding</keyword>
<dbReference type="GO" id="GO:0005737">
    <property type="term" value="C:cytoplasm"/>
    <property type="evidence" value="ECO:0007669"/>
    <property type="project" value="UniProtKB-SubCell"/>
</dbReference>
<dbReference type="EC" id="3.6.4.-" evidence="9"/>
<proteinExistence type="inferred from homology"/>
<gene>
    <name evidence="9" type="primary">mfd</name>
    <name evidence="12" type="ORF">DFR50_12390</name>
</gene>
<keyword evidence="3 9" id="KW-0227">DNA damage</keyword>
<keyword evidence="8 9" id="KW-0234">DNA repair</keyword>
<evidence type="ECO:0000313" key="13">
    <source>
        <dbReference type="Proteomes" id="UP000253529"/>
    </source>
</evidence>
<dbReference type="Gene3D" id="3.30.2060.10">
    <property type="entry name" value="Penicillin-binding protein 1b domain"/>
    <property type="match status" value="1"/>
</dbReference>
<keyword evidence="2 9" id="KW-0547">Nucleotide-binding</keyword>
<evidence type="ECO:0000256" key="7">
    <source>
        <dbReference type="ARBA" id="ARBA00023125"/>
    </source>
</evidence>
<dbReference type="Pfam" id="PF00270">
    <property type="entry name" value="DEAD"/>
    <property type="match status" value="1"/>
</dbReference>
<dbReference type="InterPro" id="IPR027417">
    <property type="entry name" value="P-loop_NTPase"/>
</dbReference>
<keyword evidence="13" id="KW-1185">Reference proteome</keyword>
<dbReference type="SUPFAM" id="SSF141259">
    <property type="entry name" value="CarD-like"/>
    <property type="match status" value="1"/>
</dbReference>
<organism evidence="12 13">
    <name type="scientific">Roseiarcus fermentans</name>
    <dbReference type="NCBI Taxonomy" id="1473586"/>
    <lineage>
        <taxon>Bacteria</taxon>
        <taxon>Pseudomonadati</taxon>
        <taxon>Pseudomonadota</taxon>
        <taxon>Alphaproteobacteria</taxon>
        <taxon>Hyphomicrobiales</taxon>
        <taxon>Roseiarcaceae</taxon>
        <taxon>Roseiarcus</taxon>
    </lineage>
</organism>
<evidence type="ECO:0000313" key="12">
    <source>
        <dbReference type="EMBL" id="RBP09118.1"/>
    </source>
</evidence>
<dbReference type="InterPro" id="IPR005118">
    <property type="entry name" value="TRCF_C"/>
</dbReference>